<dbReference type="SMART" id="SM00027">
    <property type="entry name" value="EH"/>
    <property type="match status" value="1"/>
</dbReference>
<dbReference type="EMBL" id="CP051139">
    <property type="protein sequence ID" value="QIW94967.1"/>
    <property type="molecule type" value="Genomic_DNA"/>
</dbReference>
<dbReference type="InterPro" id="IPR011992">
    <property type="entry name" value="EF-hand-dom_pair"/>
</dbReference>
<protein>
    <recommendedName>
        <fullName evidence="2">EH domain-containing protein</fullName>
    </recommendedName>
</protein>
<feature type="region of interest" description="Disordered" evidence="1">
    <location>
        <begin position="1"/>
        <end position="154"/>
    </location>
</feature>
<sequence length="385" mass="42762">MEVGSAGRPPPSKQQDAGHRKAEVGLLAQVESGDNASQQHLSSTDISGNTTSRATTGGREEGGQVHKVRNTTESKDFAPGGETGPVTAPTQDHAVEPPRLLRTSPTGPSPTNNLRPQRAQTSPIDIRPRPNPISSYDNVSTSGQSTQSLSATYRQLYPKKTTPLTTDNELANAIVASSLATSRISTSQPREPPPVPTSRRHSRHIFYSRTPSPVKAGLRQTLRKQESSDSDEEDASHPFGKHQKKRLIRKHPNKHHEGDRKRWRDAVTETERKRYEGVWAANKGLFIIPMPKDSDSRVDSDVLNEQVCNVVVKDIWTRSRLPDFELEAVWDLVDTDSIGRLSKEEFVVGMWLIDQRLKGRKLPVKVQPTVWASVRGIKGIKIRKQ</sequence>
<feature type="compositionally biased region" description="Basic and acidic residues" evidence="1">
    <location>
        <begin position="255"/>
        <end position="264"/>
    </location>
</feature>
<feature type="domain" description="EH" evidence="2">
    <location>
        <begin position="271"/>
        <end position="363"/>
    </location>
</feature>
<evidence type="ECO:0000256" key="1">
    <source>
        <dbReference type="SAM" id="MobiDB-lite"/>
    </source>
</evidence>
<gene>
    <name evidence="3" type="ORF">AMS68_000485</name>
</gene>
<feature type="region of interest" description="Disordered" evidence="1">
    <location>
        <begin position="181"/>
        <end position="264"/>
    </location>
</feature>
<dbReference type="GO" id="GO:0005737">
    <property type="term" value="C:cytoplasm"/>
    <property type="evidence" value="ECO:0007669"/>
    <property type="project" value="TreeGrafter"/>
</dbReference>
<dbReference type="AlphaFoldDB" id="A0A6H0XK10"/>
<dbReference type="SUPFAM" id="SSF47473">
    <property type="entry name" value="EF-hand"/>
    <property type="match status" value="1"/>
</dbReference>
<proteinExistence type="predicted"/>
<evidence type="ECO:0000259" key="2">
    <source>
        <dbReference type="PROSITE" id="PS50031"/>
    </source>
</evidence>
<evidence type="ECO:0000313" key="3">
    <source>
        <dbReference type="EMBL" id="QIW94967.1"/>
    </source>
</evidence>
<dbReference type="GO" id="GO:0016197">
    <property type="term" value="P:endosomal transport"/>
    <property type="evidence" value="ECO:0007669"/>
    <property type="project" value="TreeGrafter"/>
</dbReference>
<dbReference type="PROSITE" id="PS50031">
    <property type="entry name" value="EH"/>
    <property type="match status" value="1"/>
</dbReference>
<dbReference type="GO" id="GO:0005886">
    <property type="term" value="C:plasma membrane"/>
    <property type="evidence" value="ECO:0007669"/>
    <property type="project" value="TreeGrafter"/>
</dbReference>
<feature type="compositionally biased region" description="Basic and acidic residues" evidence="1">
    <location>
        <begin position="58"/>
        <end position="76"/>
    </location>
</feature>
<name>A0A6H0XK10_9PEZI</name>
<reference evidence="3 4" key="1">
    <citation type="journal article" date="2016" name="Sci. Rep.">
        <title>Peltaster fructicola genome reveals evolution from an invasive phytopathogen to an ectophytic parasite.</title>
        <authorList>
            <person name="Xu C."/>
            <person name="Chen H."/>
            <person name="Gleason M.L."/>
            <person name="Xu J.R."/>
            <person name="Liu H."/>
            <person name="Zhang R."/>
            <person name="Sun G."/>
        </authorList>
    </citation>
    <scope>NUCLEOTIDE SEQUENCE [LARGE SCALE GENOMIC DNA]</scope>
    <source>
        <strain evidence="3 4">LNHT1506</strain>
    </source>
</reference>
<feature type="compositionally biased region" description="Basic residues" evidence="1">
    <location>
        <begin position="239"/>
        <end position="254"/>
    </location>
</feature>
<organism evidence="3 4">
    <name type="scientific">Peltaster fructicola</name>
    <dbReference type="NCBI Taxonomy" id="286661"/>
    <lineage>
        <taxon>Eukaryota</taxon>
        <taxon>Fungi</taxon>
        <taxon>Dikarya</taxon>
        <taxon>Ascomycota</taxon>
        <taxon>Pezizomycotina</taxon>
        <taxon>Dothideomycetes</taxon>
        <taxon>Dothideomycetes incertae sedis</taxon>
        <taxon>Peltaster</taxon>
    </lineage>
</organism>
<dbReference type="Gene3D" id="1.10.238.10">
    <property type="entry name" value="EF-hand"/>
    <property type="match status" value="1"/>
</dbReference>
<accession>A0A6H0XK10</accession>
<keyword evidence="4" id="KW-1185">Reference proteome</keyword>
<dbReference type="PANTHER" id="PTHR11216">
    <property type="entry name" value="EH DOMAIN"/>
    <property type="match status" value="1"/>
</dbReference>
<evidence type="ECO:0000313" key="4">
    <source>
        <dbReference type="Proteomes" id="UP000503462"/>
    </source>
</evidence>
<dbReference type="Pfam" id="PF12763">
    <property type="entry name" value="EH"/>
    <property type="match status" value="1"/>
</dbReference>
<dbReference type="CDD" id="cd00052">
    <property type="entry name" value="EH"/>
    <property type="match status" value="1"/>
</dbReference>
<dbReference type="Proteomes" id="UP000503462">
    <property type="component" value="Chromosome 1"/>
</dbReference>
<feature type="compositionally biased region" description="Polar residues" evidence="1">
    <location>
        <begin position="132"/>
        <end position="153"/>
    </location>
</feature>
<feature type="compositionally biased region" description="Polar residues" evidence="1">
    <location>
        <begin position="32"/>
        <end position="55"/>
    </location>
</feature>
<feature type="compositionally biased region" description="Polar residues" evidence="1">
    <location>
        <begin position="103"/>
        <end position="123"/>
    </location>
</feature>
<dbReference type="GO" id="GO:0006897">
    <property type="term" value="P:endocytosis"/>
    <property type="evidence" value="ECO:0007669"/>
    <property type="project" value="TreeGrafter"/>
</dbReference>
<dbReference type="OrthoDB" id="10045710at2759"/>
<dbReference type="InterPro" id="IPR000261">
    <property type="entry name" value="EH_dom"/>
</dbReference>